<dbReference type="InterPro" id="IPR013154">
    <property type="entry name" value="ADH-like_N"/>
</dbReference>
<dbReference type="GO" id="GO:0030554">
    <property type="term" value="F:adenyl nucleotide binding"/>
    <property type="evidence" value="ECO:0007669"/>
    <property type="project" value="UniProtKB-ARBA"/>
</dbReference>
<dbReference type="SUPFAM" id="SSF50129">
    <property type="entry name" value="GroES-like"/>
    <property type="match status" value="1"/>
</dbReference>
<dbReference type="InterPro" id="IPR020843">
    <property type="entry name" value="ER"/>
</dbReference>
<dbReference type="Gene3D" id="3.90.180.10">
    <property type="entry name" value="Medium-chain alcohol dehydrogenases, catalytic domain"/>
    <property type="match status" value="1"/>
</dbReference>
<dbReference type="RefSeq" id="WP_066955158.1">
    <property type="nucleotide sequence ID" value="NZ_BCNX01000004.1"/>
</dbReference>
<evidence type="ECO:0000256" key="3">
    <source>
        <dbReference type="ARBA" id="ARBA00022723"/>
    </source>
</evidence>
<sequence length="357" mass="37808">MKGLAMLKIGEIGWIEKERPACGPRDAIVRPLALAPCTSDVHTVWEGAIGERRNLILGHEALGIVDEVGDEVKDFKPGDRVIVPAITPDWETEAAQRGFPSQTGGPLGGWKFSNTKDGVFAEYFHVNLADYNLAHLPEGMSLEAGVMLPDMLSTGFMGAENARIGFGSTVAVLGIGPVGLSAVAGARLRGAGRIFAVGTRPAAVKVAKEYGATDIISYREGSTVDQILDKTGGAGVDAVIVAGGGPEVMMDAINVAKPGSVISNINYFGSGIGDQDIIPLPRVGWGYGMADKNIVTGLCPGGRVRMERLADVVMCGRMDPSLMATHVFKGFDRLKDALLLMKEKPRDLIKPVVIVEE</sequence>
<gene>
    <name evidence="6" type="ORF">SAMN04488571_102104</name>
</gene>
<dbReference type="InterPro" id="IPR011032">
    <property type="entry name" value="GroES-like_sf"/>
</dbReference>
<dbReference type="GO" id="GO:0016616">
    <property type="term" value="F:oxidoreductase activity, acting on the CH-OH group of donors, NAD or NADP as acceptor"/>
    <property type="evidence" value="ECO:0007669"/>
    <property type="project" value="UniProtKB-ARBA"/>
</dbReference>
<dbReference type="SMART" id="SM00829">
    <property type="entry name" value="PKS_ER"/>
    <property type="match status" value="1"/>
</dbReference>
<keyword evidence="4" id="KW-0862">Zinc</keyword>
<keyword evidence="3" id="KW-0479">Metal-binding</keyword>
<dbReference type="Pfam" id="PF08240">
    <property type="entry name" value="ADH_N"/>
    <property type="match status" value="1"/>
</dbReference>
<accession>A0A1G8XXE3</accession>
<dbReference type="PANTHER" id="PTHR42813:SF4">
    <property type="entry name" value="NADP-DEPENDENT ISOPROPANOL DEHYDROGENASE"/>
    <property type="match status" value="1"/>
</dbReference>
<protein>
    <submittedName>
        <fullName evidence="6">Alcohol dehydrogenase (NADP+)</fullName>
    </submittedName>
</protein>
<name>A0A1G8XXE3_9EURY</name>
<dbReference type="STRING" id="2200.GCA_001571405_00554"/>
<dbReference type="AlphaFoldDB" id="A0A1G8XXE3"/>
<comment type="cofactor">
    <cofactor evidence="1">
        <name>Zn(2+)</name>
        <dbReference type="ChEBI" id="CHEBI:29105"/>
    </cofactor>
</comment>
<evidence type="ECO:0000259" key="5">
    <source>
        <dbReference type="SMART" id="SM00829"/>
    </source>
</evidence>
<proteinExistence type="inferred from homology"/>
<dbReference type="EMBL" id="FNFT01000002">
    <property type="protein sequence ID" value="SDJ95272.1"/>
    <property type="molecule type" value="Genomic_DNA"/>
</dbReference>
<dbReference type="OrthoDB" id="9358at2157"/>
<dbReference type="Pfam" id="PF00107">
    <property type="entry name" value="ADH_zinc_N"/>
    <property type="match status" value="1"/>
</dbReference>
<dbReference type="CDD" id="cd08285">
    <property type="entry name" value="NADP_ADH"/>
    <property type="match status" value="1"/>
</dbReference>
<dbReference type="PANTHER" id="PTHR42813">
    <property type="entry name" value="ZINC-TYPE ALCOHOL DEHYDROGENASE-LIKE"/>
    <property type="match status" value="1"/>
</dbReference>
<dbReference type="InterPro" id="IPR036291">
    <property type="entry name" value="NAD(P)-bd_dom_sf"/>
</dbReference>
<dbReference type="GO" id="GO:0046872">
    <property type="term" value="F:metal ion binding"/>
    <property type="evidence" value="ECO:0007669"/>
    <property type="project" value="UniProtKB-KW"/>
</dbReference>
<keyword evidence="7" id="KW-1185">Reference proteome</keyword>
<comment type="similarity">
    <text evidence="2">Belongs to the zinc-containing alcohol dehydrogenase family.</text>
</comment>
<dbReference type="InterPro" id="IPR013149">
    <property type="entry name" value="ADH-like_C"/>
</dbReference>
<evidence type="ECO:0000256" key="1">
    <source>
        <dbReference type="ARBA" id="ARBA00001947"/>
    </source>
</evidence>
<evidence type="ECO:0000256" key="2">
    <source>
        <dbReference type="ARBA" id="ARBA00008072"/>
    </source>
</evidence>
<evidence type="ECO:0000313" key="6">
    <source>
        <dbReference type="EMBL" id="SDJ95272.1"/>
    </source>
</evidence>
<dbReference type="Gene3D" id="3.40.50.720">
    <property type="entry name" value="NAD(P)-binding Rossmann-like Domain"/>
    <property type="match status" value="1"/>
</dbReference>
<evidence type="ECO:0000256" key="4">
    <source>
        <dbReference type="ARBA" id="ARBA00022833"/>
    </source>
</evidence>
<organism evidence="6 7">
    <name type="scientific">Methanoculleus thermophilus</name>
    <dbReference type="NCBI Taxonomy" id="2200"/>
    <lineage>
        <taxon>Archaea</taxon>
        <taxon>Methanobacteriati</taxon>
        <taxon>Methanobacteriota</taxon>
        <taxon>Stenosarchaea group</taxon>
        <taxon>Methanomicrobia</taxon>
        <taxon>Methanomicrobiales</taxon>
        <taxon>Methanomicrobiaceae</taxon>
        <taxon>Methanoculleus</taxon>
    </lineage>
</organism>
<dbReference type="Proteomes" id="UP000326500">
    <property type="component" value="Unassembled WGS sequence"/>
</dbReference>
<dbReference type="GO" id="GO:0043168">
    <property type="term" value="F:anion binding"/>
    <property type="evidence" value="ECO:0007669"/>
    <property type="project" value="UniProtKB-ARBA"/>
</dbReference>
<dbReference type="SUPFAM" id="SSF51735">
    <property type="entry name" value="NAD(P)-binding Rossmann-fold domains"/>
    <property type="match status" value="1"/>
</dbReference>
<evidence type="ECO:0000313" key="7">
    <source>
        <dbReference type="Proteomes" id="UP000326500"/>
    </source>
</evidence>
<dbReference type="GO" id="GO:0044281">
    <property type="term" value="P:small molecule metabolic process"/>
    <property type="evidence" value="ECO:0007669"/>
    <property type="project" value="UniProtKB-ARBA"/>
</dbReference>
<reference evidence="6 7" key="1">
    <citation type="submission" date="2016-10" db="EMBL/GenBank/DDBJ databases">
        <authorList>
            <person name="Varghese N."/>
            <person name="Submissions S."/>
        </authorList>
    </citation>
    <scope>NUCLEOTIDE SEQUENCE [LARGE SCALE GENOMIC DNA]</scope>
    <source>
        <strain evidence="6 7">DSM 2373</strain>
    </source>
</reference>
<feature type="domain" description="Enoyl reductase (ER)" evidence="5">
    <location>
        <begin position="10"/>
        <end position="295"/>
    </location>
</feature>